<reference evidence="3" key="2">
    <citation type="journal article" date="2017" name="Nat. Plants">
        <title>The Aegilops tauschii genome reveals multiple impacts of transposons.</title>
        <authorList>
            <person name="Zhao G."/>
            <person name="Zou C."/>
            <person name="Li K."/>
            <person name="Wang K."/>
            <person name="Li T."/>
            <person name="Gao L."/>
            <person name="Zhang X."/>
            <person name="Wang H."/>
            <person name="Yang Z."/>
            <person name="Liu X."/>
            <person name="Jiang W."/>
            <person name="Mao L."/>
            <person name="Kong X."/>
            <person name="Jiao Y."/>
            <person name="Jia J."/>
        </authorList>
    </citation>
    <scope>NUCLEOTIDE SEQUENCE [LARGE SCALE GENOMIC DNA]</scope>
    <source>
        <strain evidence="3">cv. AL8/78</strain>
    </source>
</reference>
<accession>A0A453IXQ2</accession>
<reference evidence="2" key="5">
    <citation type="journal article" date="2021" name="G3 (Bethesda)">
        <title>Aegilops tauschii genome assembly Aet v5.0 features greater sequence contiguity and improved annotation.</title>
        <authorList>
            <person name="Wang L."/>
            <person name="Zhu T."/>
            <person name="Rodriguez J.C."/>
            <person name="Deal K.R."/>
            <person name="Dubcovsky J."/>
            <person name="McGuire P.E."/>
            <person name="Lux T."/>
            <person name="Spannagl M."/>
            <person name="Mayer K.F.X."/>
            <person name="Baldrich P."/>
            <person name="Meyers B.C."/>
            <person name="Huo N."/>
            <person name="Gu Y.Q."/>
            <person name="Zhou H."/>
            <person name="Devos K.M."/>
            <person name="Bennetzen J.L."/>
            <person name="Unver T."/>
            <person name="Budak H."/>
            <person name="Gulick P.J."/>
            <person name="Galiba G."/>
            <person name="Kalapos B."/>
            <person name="Nelson D.R."/>
            <person name="Li P."/>
            <person name="You F.M."/>
            <person name="Luo M.C."/>
            <person name="Dvorak J."/>
        </authorList>
    </citation>
    <scope>NUCLEOTIDE SEQUENCE [LARGE SCALE GENOMIC DNA]</scope>
    <source>
        <strain evidence="2">cv. AL8/78</strain>
    </source>
</reference>
<reference evidence="2" key="4">
    <citation type="submission" date="2019-03" db="UniProtKB">
        <authorList>
            <consortium name="EnsemblPlants"/>
        </authorList>
    </citation>
    <scope>IDENTIFICATION</scope>
</reference>
<keyword evidence="1" id="KW-0812">Transmembrane</keyword>
<keyword evidence="1" id="KW-0472">Membrane</keyword>
<reference evidence="3" key="1">
    <citation type="journal article" date="2014" name="Science">
        <title>Ancient hybridizations among the ancestral genomes of bread wheat.</title>
        <authorList>
            <consortium name="International Wheat Genome Sequencing Consortium,"/>
            <person name="Marcussen T."/>
            <person name="Sandve S.R."/>
            <person name="Heier L."/>
            <person name="Spannagl M."/>
            <person name="Pfeifer M."/>
            <person name="Jakobsen K.S."/>
            <person name="Wulff B.B."/>
            <person name="Steuernagel B."/>
            <person name="Mayer K.F."/>
            <person name="Olsen O.A."/>
        </authorList>
    </citation>
    <scope>NUCLEOTIDE SEQUENCE [LARGE SCALE GENOMIC DNA]</scope>
    <source>
        <strain evidence="3">cv. AL8/78</strain>
    </source>
</reference>
<proteinExistence type="predicted"/>
<protein>
    <submittedName>
        <fullName evidence="2">Uncharacterized protein</fullName>
    </submittedName>
</protein>
<dbReference type="EnsemblPlants" id="AET4Gv20719700.17">
    <property type="protein sequence ID" value="AET4Gv20719700.17"/>
    <property type="gene ID" value="AET4Gv20719700"/>
</dbReference>
<sequence>MKQVLDEKWALRFRHVVPEILKFLVFCKAPVTYFVVAICAVSWILFVVKKNNNSRSSTIEIHLALRW</sequence>
<dbReference type="AlphaFoldDB" id="A0A453IXQ2"/>
<dbReference type="Proteomes" id="UP000015105">
    <property type="component" value="Chromosome 4D"/>
</dbReference>
<evidence type="ECO:0000313" key="2">
    <source>
        <dbReference type="EnsemblPlants" id="AET4Gv20719700.17"/>
    </source>
</evidence>
<keyword evidence="1" id="KW-1133">Transmembrane helix</keyword>
<name>A0A453IXQ2_AEGTS</name>
<evidence type="ECO:0000256" key="1">
    <source>
        <dbReference type="SAM" id="Phobius"/>
    </source>
</evidence>
<feature type="transmembrane region" description="Helical" evidence="1">
    <location>
        <begin position="20"/>
        <end position="48"/>
    </location>
</feature>
<evidence type="ECO:0000313" key="3">
    <source>
        <dbReference type="Proteomes" id="UP000015105"/>
    </source>
</evidence>
<keyword evidence="3" id="KW-1185">Reference proteome</keyword>
<reference evidence="2" key="3">
    <citation type="journal article" date="2017" name="Nature">
        <title>Genome sequence of the progenitor of the wheat D genome Aegilops tauschii.</title>
        <authorList>
            <person name="Luo M.C."/>
            <person name="Gu Y.Q."/>
            <person name="Puiu D."/>
            <person name="Wang H."/>
            <person name="Twardziok S.O."/>
            <person name="Deal K.R."/>
            <person name="Huo N."/>
            <person name="Zhu T."/>
            <person name="Wang L."/>
            <person name="Wang Y."/>
            <person name="McGuire P.E."/>
            <person name="Liu S."/>
            <person name="Long H."/>
            <person name="Ramasamy R.K."/>
            <person name="Rodriguez J.C."/>
            <person name="Van S.L."/>
            <person name="Yuan L."/>
            <person name="Wang Z."/>
            <person name="Xia Z."/>
            <person name="Xiao L."/>
            <person name="Anderson O.D."/>
            <person name="Ouyang S."/>
            <person name="Liang Y."/>
            <person name="Zimin A.V."/>
            <person name="Pertea G."/>
            <person name="Qi P."/>
            <person name="Bennetzen J.L."/>
            <person name="Dai X."/>
            <person name="Dawson M.W."/>
            <person name="Muller H.G."/>
            <person name="Kugler K."/>
            <person name="Rivarola-Duarte L."/>
            <person name="Spannagl M."/>
            <person name="Mayer K.F.X."/>
            <person name="Lu F.H."/>
            <person name="Bevan M.W."/>
            <person name="Leroy P."/>
            <person name="Li P."/>
            <person name="You F.M."/>
            <person name="Sun Q."/>
            <person name="Liu Z."/>
            <person name="Lyons E."/>
            <person name="Wicker T."/>
            <person name="Salzberg S.L."/>
            <person name="Devos K.M."/>
            <person name="Dvorak J."/>
        </authorList>
    </citation>
    <scope>NUCLEOTIDE SEQUENCE [LARGE SCALE GENOMIC DNA]</scope>
    <source>
        <strain evidence="2">cv. AL8/78</strain>
    </source>
</reference>
<organism evidence="2 3">
    <name type="scientific">Aegilops tauschii subsp. strangulata</name>
    <name type="common">Goatgrass</name>
    <dbReference type="NCBI Taxonomy" id="200361"/>
    <lineage>
        <taxon>Eukaryota</taxon>
        <taxon>Viridiplantae</taxon>
        <taxon>Streptophyta</taxon>
        <taxon>Embryophyta</taxon>
        <taxon>Tracheophyta</taxon>
        <taxon>Spermatophyta</taxon>
        <taxon>Magnoliopsida</taxon>
        <taxon>Liliopsida</taxon>
        <taxon>Poales</taxon>
        <taxon>Poaceae</taxon>
        <taxon>BOP clade</taxon>
        <taxon>Pooideae</taxon>
        <taxon>Triticodae</taxon>
        <taxon>Triticeae</taxon>
        <taxon>Triticinae</taxon>
        <taxon>Aegilops</taxon>
    </lineage>
</organism>
<dbReference type="Gramene" id="AET4Gv20719700.17">
    <property type="protein sequence ID" value="AET4Gv20719700.17"/>
    <property type="gene ID" value="AET4Gv20719700"/>
</dbReference>